<feature type="domain" description="BHLH" evidence="8">
    <location>
        <begin position="63"/>
        <end position="113"/>
    </location>
</feature>
<dbReference type="OrthoDB" id="1429358at2759"/>
<evidence type="ECO:0000256" key="2">
    <source>
        <dbReference type="ARBA" id="ARBA00023015"/>
    </source>
</evidence>
<feature type="region of interest" description="Disordered" evidence="7">
    <location>
        <begin position="1"/>
        <end position="73"/>
    </location>
</feature>
<protein>
    <submittedName>
        <fullName evidence="9">Transcription factor bHLH95-like</fullName>
    </submittedName>
</protein>
<evidence type="ECO:0000256" key="4">
    <source>
        <dbReference type="ARBA" id="ARBA00023163"/>
    </source>
</evidence>
<keyword evidence="4" id="KW-0804">Transcription</keyword>
<sequence>MYNIHNTMSPQAQAQAQGQQSSNRQTDKQKSVMVMEPAHPTTKSPIFHGSGSTGSGSGGSADSDDHDQISTERERRKKMRNMFGTLHSMLPHLHSKADKITIVDEAVSYIKALEKTLENLEKAKEERLKSMSTTTLGDSSSENTYSREAFMADQAASPNNSAIPINSNPLLIPNYQTSTGFETWFSPNLVLNVSGEEAQFNICSTKNPCLFTNICFVLDKHNIEVLYAHISSRDNQRFYMVQAHANKDSAAFPVEQKFIQAAHEIVPLLF</sequence>
<name>A0A834W5W6_9FABA</name>
<dbReference type="InterPro" id="IPR036638">
    <property type="entry name" value="HLH_DNA-bd_sf"/>
</dbReference>
<evidence type="ECO:0000259" key="8">
    <source>
        <dbReference type="PROSITE" id="PS50888"/>
    </source>
</evidence>
<keyword evidence="6" id="KW-0175">Coiled coil</keyword>
<dbReference type="PANTHER" id="PTHR46772">
    <property type="entry name" value="BHLH DOMAIN-CONTAINING PROTEIN"/>
    <property type="match status" value="1"/>
</dbReference>
<dbReference type="InterPro" id="IPR045239">
    <property type="entry name" value="bHLH95_bHLH"/>
</dbReference>
<reference evidence="9" key="1">
    <citation type="submission" date="2020-09" db="EMBL/GenBank/DDBJ databases">
        <title>Genome-Enabled Discovery of Anthraquinone Biosynthesis in Senna tora.</title>
        <authorList>
            <person name="Kang S.-H."/>
            <person name="Pandey R.P."/>
            <person name="Lee C.-M."/>
            <person name="Sim J.-S."/>
            <person name="Jeong J.-T."/>
            <person name="Choi B.-S."/>
            <person name="Jung M."/>
            <person name="Ginzburg D."/>
            <person name="Zhao K."/>
            <person name="Won S.Y."/>
            <person name="Oh T.-J."/>
            <person name="Yu Y."/>
            <person name="Kim N.-H."/>
            <person name="Lee O.R."/>
            <person name="Lee T.-H."/>
            <person name="Bashyal P."/>
            <person name="Kim T.-S."/>
            <person name="Lee W.-H."/>
            <person name="Kawkins C."/>
            <person name="Kim C.-K."/>
            <person name="Kim J.S."/>
            <person name="Ahn B.O."/>
            <person name="Rhee S.Y."/>
            <person name="Sohng J.K."/>
        </authorList>
    </citation>
    <scope>NUCLEOTIDE SEQUENCE</scope>
    <source>
        <tissue evidence="9">Leaf</tissue>
    </source>
</reference>
<dbReference type="InterPro" id="IPR044278">
    <property type="entry name" value="BHLH95-like"/>
</dbReference>
<feature type="compositionally biased region" description="Polar residues" evidence="7">
    <location>
        <begin position="1"/>
        <end position="10"/>
    </location>
</feature>
<comment type="subcellular location">
    <subcellularLocation>
        <location evidence="1">Nucleus</location>
    </subcellularLocation>
</comment>
<accession>A0A834W5W6</accession>
<organism evidence="9 10">
    <name type="scientific">Senna tora</name>
    <dbReference type="NCBI Taxonomy" id="362788"/>
    <lineage>
        <taxon>Eukaryota</taxon>
        <taxon>Viridiplantae</taxon>
        <taxon>Streptophyta</taxon>
        <taxon>Embryophyta</taxon>
        <taxon>Tracheophyta</taxon>
        <taxon>Spermatophyta</taxon>
        <taxon>Magnoliopsida</taxon>
        <taxon>eudicotyledons</taxon>
        <taxon>Gunneridae</taxon>
        <taxon>Pentapetalae</taxon>
        <taxon>rosids</taxon>
        <taxon>fabids</taxon>
        <taxon>Fabales</taxon>
        <taxon>Fabaceae</taxon>
        <taxon>Caesalpinioideae</taxon>
        <taxon>Cassia clade</taxon>
        <taxon>Senna</taxon>
    </lineage>
</organism>
<dbReference type="GO" id="GO:0003700">
    <property type="term" value="F:DNA-binding transcription factor activity"/>
    <property type="evidence" value="ECO:0007669"/>
    <property type="project" value="InterPro"/>
</dbReference>
<proteinExistence type="predicted"/>
<dbReference type="Pfam" id="PF00010">
    <property type="entry name" value="HLH"/>
    <property type="match status" value="1"/>
</dbReference>
<keyword evidence="5" id="KW-0539">Nucleus</keyword>
<evidence type="ECO:0000256" key="1">
    <source>
        <dbReference type="ARBA" id="ARBA00004123"/>
    </source>
</evidence>
<dbReference type="PROSITE" id="PS50888">
    <property type="entry name" value="BHLH"/>
    <property type="match status" value="1"/>
</dbReference>
<dbReference type="SUPFAM" id="SSF47459">
    <property type="entry name" value="HLH, helix-loop-helix DNA-binding domain"/>
    <property type="match status" value="1"/>
</dbReference>
<dbReference type="SMART" id="SM00353">
    <property type="entry name" value="HLH"/>
    <property type="match status" value="1"/>
</dbReference>
<dbReference type="GO" id="GO:0005634">
    <property type="term" value="C:nucleus"/>
    <property type="evidence" value="ECO:0007669"/>
    <property type="project" value="UniProtKB-SubCell"/>
</dbReference>
<dbReference type="InterPro" id="IPR011598">
    <property type="entry name" value="bHLH_dom"/>
</dbReference>
<evidence type="ECO:0000256" key="3">
    <source>
        <dbReference type="ARBA" id="ARBA00023125"/>
    </source>
</evidence>
<keyword evidence="2" id="KW-0805">Transcription regulation</keyword>
<evidence type="ECO:0000313" key="10">
    <source>
        <dbReference type="Proteomes" id="UP000634136"/>
    </source>
</evidence>
<evidence type="ECO:0000256" key="6">
    <source>
        <dbReference type="SAM" id="Coils"/>
    </source>
</evidence>
<dbReference type="Gene3D" id="4.10.280.10">
    <property type="entry name" value="Helix-loop-helix DNA-binding domain"/>
    <property type="match status" value="1"/>
</dbReference>
<keyword evidence="10" id="KW-1185">Reference proteome</keyword>
<evidence type="ECO:0000256" key="5">
    <source>
        <dbReference type="ARBA" id="ARBA00023242"/>
    </source>
</evidence>
<dbReference type="EMBL" id="JAAIUW010000010">
    <property type="protein sequence ID" value="KAF7810980.1"/>
    <property type="molecule type" value="Genomic_DNA"/>
</dbReference>
<dbReference type="GO" id="GO:0003677">
    <property type="term" value="F:DNA binding"/>
    <property type="evidence" value="ECO:0007669"/>
    <property type="project" value="UniProtKB-KW"/>
</dbReference>
<dbReference type="Proteomes" id="UP000634136">
    <property type="component" value="Unassembled WGS sequence"/>
</dbReference>
<dbReference type="CDD" id="cd11393">
    <property type="entry name" value="bHLH_AtbHLH_like"/>
    <property type="match status" value="1"/>
</dbReference>
<feature type="coiled-coil region" evidence="6">
    <location>
        <begin position="103"/>
        <end position="130"/>
    </location>
</feature>
<dbReference type="AlphaFoldDB" id="A0A834W5W6"/>
<keyword evidence="3" id="KW-0238">DNA-binding</keyword>
<gene>
    <name evidence="9" type="ORF">G2W53_031956</name>
</gene>
<dbReference type="PANTHER" id="PTHR46772:SF8">
    <property type="entry name" value="TRANSCRIPTION FACTOR BHLH95"/>
    <property type="match status" value="1"/>
</dbReference>
<dbReference type="GO" id="GO:0009960">
    <property type="term" value="P:endosperm development"/>
    <property type="evidence" value="ECO:0007669"/>
    <property type="project" value="InterPro"/>
</dbReference>
<dbReference type="GO" id="GO:0046983">
    <property type="term" value="F:protein dimerization activity"/>
    <property type="evidence" value="ECO:0007669"/>
    <property type="project" value="InterPro"/>
</dbReference>
<evidence type="ECO:0000256" key="7">
    <source>
        <dbReference type="SAM" id="MobiDB-lite"/>
    </source>
</evidence>
<feature type="compositionally biased region" description="Low complexity" evidence="7">
    <location>
        <begin position="11"/>
        <end position="20"/>
    </location>
</feature>
<evidence type="ECO:0000313" key="9">
    <source>
        <dbReference type="EMBL" id="KAF7810980.1"/>
    </source>
</evidence>
<comment type="caution">
    <text evidence="9">The sequence shown here is derived from an EMBL/GenBank/DDBJ whole genome shotgun (WGS) entry which is preliminary data.</text>
</comment>